<feature type="compositionally biased region" description="Basic residues" evidence="1">
    <location>
        <begin position="97"/>
        <end position="114"/>
    </location>
</feature>
<dbReference type="SUPFAM" id="SSF50156">
    <property type="entry name" value="PDZ domain-like"/>
    <property type="match status" value="1"/>
</dbReference>
<accession>A0A8W8L7R0</accession>
<dbReference type="InterPro" id="IPR036034">
    <property type="entry name" value="PDZ_sf"/>
</dbReference>
<dbReference type="AlphaFoldDB" id="A0A8W8L7R0"/>
<protein>
    <recommendedName>
        <fullName evidence="4">PDZ domain-containing protein</fullName>
    </recommendedName>
</protein>
<feature type="region of interest" description="Disordered" evidence="1">
    <location>
        <begin position="1"/>
        <end position="29"/>
    </location>
</feature>
<dbReference type="EnsemblMetazoa" id="G27071.4">
    <property type="protein sequence ID" value="G27071.4:cds"/>
    <property type="gene ID" value="G27071"/>
</dbReference>
<evidence type="ECO:0008006" key="4">
    <source>
        <dbReference type="Google" id="ProtNLM"/>
    </source>
</evidence>
<sequence length="433" mass="49403">MRDIYITANDNNDAKKESESQDSLASSETMHLRRSMFGITSPLYRSTRRNTLEDFDDIRSILSHSKVEEKWESFVNEDGGVFYVDVHEDSHQVERSRRQRPATARARHHRRRQNSRCPCHCKQQNSKNSEMYENNVKEIHENITPQDDNSAVNTNYLESLIDFQSQILANGEDNNGNVSFETNNIQDNSLGLKQVSVSPKEQAKCPTIHRDPVSEILHFQAFFGATLCHYNQCAQPQAGVLHSSIQETKLVVQYVEPDSPAAKAGVVKGDILLCLDDLEASLFFEGGLIYRLPKQSMKWTLKPSEETNSPTTLIIPTTFQEDSAETMKARKQIKKSILQLISRGVNPKVSSFLKKLTQHLVSDAEELKVRCSTTVRLDPPIGWYLDKSSLQYDIFPSEYQNKRQKWAGREEQRPHGAFEGMNPFCSIACFPDR</sequence>
<evidence type="ECO:0000256" key="1">
    <source>
        <dbReference type="SAM" id="MobiDB-lite"/>
    </source>
</evidence>
<evidence type="ECO:0000313" key="2">
    <source>
        <dbReference type="EnsemblMetazoa" id="G27071.4:cds"/>
    </source>
</evidence>
<reference evidence="2" key="1">
    <citation type="submission" date="2022-08" db="UniProtKB">
        <authorList>
            <consortium name="EnsemblMetazoa"/>
        </authorList>
    </citation>
    <scope>IDENTIFICATION</scope>
    <source>
        <strain evidence="2">05x7-T-G4-1.051#20</strain>
    </source>
</reference>
<proteinExistence type="predicted"/>
<keyword evidence="3" id="KW-1185">Reference proteome</keyword>
<evidence type="ECO:0000313" key="3">
    <source>
        <dbReference type="Proteomes" id="UP000005408"/>
    </source>
</evidence>
<feature type="region of interest" description="Disordered" evidence="1">
    <location>
        <begin position="92"/>
        <end position="119"/>
    </location>
</feature>
<organism evidence="2 3">
    <name type="scientific">Magallana gigas</name>
    <name type="common">Pacific oyster</name>
    <name type="synonym">Crassostrea gigas</name>
    <dbReference type="NCBI Taxonomy" id="29159"/>
    <lineage>
        <taxon>Eukaryota</taxon>
        <taxon>Metazoa</taxon>
        <taxon>Spiralia</taxon>
        <taxon>Lophotrochozoa</taxon>
        <taxon>Mollusca</taxon>
        <taxon>Bivalvia</taxon>
        <taxon>Autobranchia</taxon>
        <taxon>Pteriomorphia</taxon>
        <taxon>Ostreida</taxon>
        <taxon>Ostreoidea</taxon>
        <taxon>Ostreidae</taxon>
        <taxon>Magallana</taxon>
    </lineage>
</organism>
<name>A0A8W8L7R0_MAGGI</name>
<dbReference type="Proteomes" id="UP000005408">
    <property type="component" value="Unassembled WGS sequence"/>
</dbReference>
<dbReference type="Gene3D" id="2.30.42.10">
    <property type="match status" value="1"/>
</dbReference>